<organism evidence="3 4">
    <name type="scientific">Mycena chlorophos</name>
    <name type="common">Agaric fungus</name>
    <name type="synonym">Agaricus chlorophos</name>
    <dbReference type="NCBI Taxonomy" id="658473"/>
    <lineage>
        <taxon>Eukaryota</taxon>
        <taxon>Fungi</taxon>
        <taxon>Dikarya</taxon>
        <taxon>Basidiomycota</taxon>
        <taxon>Agaricomycotina</taxon>
        <taxon>Agaricomycetes</taxon>
        <taxon>Agaricomycetidae</taxon>
        <taxon>Agaricales</taxon>
        <taxon>Marasmiineae</taxon>
        <taxon>Mycenaceae</taxon>
        <taxon>Mycena</taxon>
    </lineage>
</organism>
<dbReference type="InterPro" id="IPR003100">
    <property type="entry name" value="PAZ_dom"/>
</dbReference>
<dbReference type="Pfam" id="PF16486">
    <property type="entry name" value="ArgoN"/>
    <property type="match status" value="1"/>
</dbReference>
<dbReference type="PANTHER" id="PTHR22891">
    <property type="entry name" value="EUKARYOTIC TRANSLATION INITIATION FACTOR 2C"/>
    <property type="match status" value="1"/>
</dbReference>
<dbReference type="SUPFAM" id="SSF53098">
    <property type="entry name" value="Ribonuclease H-like"/>
    <property type="match status" value="1"/>
</dbReference>
<dbReference type="PROSITE" id="PS50822">
    <property type="entry name" value="PIWI"/>
    <property type="match status" value="1"/>
</dbReference>
<evidence type="ECO:0000259" key="1">
    <source>
        <dbReference type="PROSITE" id="PS50821"/>
    </source>
</evidence>
<dbReference type="Pfam" id="PF08699">
    <property type="entry name" value="ArgoL1"/>
    <property type="match status" value="1"/>
</dbReference>
<proteinExistence type="predicted"/>
<feature type="domain" description="PAZ" evidence="1">
    <location>
        <begin position="217"/>
        <end position="313"/>
    </location>
</feature>
<dbReference type="PROSITE" id="PS50821">
    <property type="entry name" value="PAZ"/>
    <property type="match status" value="1"/>
</dbReference>
<dbReference type="Gene3D" id="2.170.260.10">
    <property type="entry name" value="paz domain"/>
    <property type="match status" value="1"/>
</dbReference>
<dbReference type="InterPro" id="IPR036397">
    <property type="entry name" value="RNaseH_sf"/>
</dbReference>
<accession>A0A8H6TSN2</accession>
<feature type="domain" description="Piwi" evidence="2">
    <location>
        <begin position="484"/>
        <end position="795"/>
    </location>
</feature>
<sequence>MATPVVVASNCFEISRLPDKLYFQYTLSFNPANPKRPKRERLVEALQTSVAPSLFTKRALFDGTAILWSQNEVSDQTFRVHDSNQAAPPTSLGWYSIILNRTRGKEISPAVLTSLTQMDEPTPESAAAMNFLQLLLTHELNQLHPSRGRSYFFLESAQSLRALPLDLVHGFYQAIRLTQGPRLLLTVDITTAVVYPSGSVMAFALRILESKDARRLEIHDRAAQDFRKLRMYLVGRAITVEPSGRRKIIRDLLPGPAGDYEFELNNMQTTVSEYFYRVHSRRLAYPRTIGIIISTKRDPFLQVIPIECCKMVPGQFYRKKLPSEATAEMVEFSTLPPQQRQRLITGGGTRVTSPIQHHLQSQVVADAGMQLNPRPSTAEARLLRIPTVILGDTRFQPVDGAYNMKGHRLASAANMDNWAILNVSGTGPQVTDATVGYIRRGCDRLGMQCTPPKLAMNATAYSLQDAASAVKEVLRTLDHRRPSILMLILPGPADIYNRLKHVCDIQYGVSSQGVLASKAREGKDPYFASVLLKVNARLGGINAVVNSAFMNNSKSPYIIMGADVAHPSQGSSLPSMAAVVWSIDKMCTRFGGASRAQPARQETLQGLDLVTVMAYTDFFAENPKLNPPDQLIFLRDGVSEGEFKQTIEVEVAAIQRAFDVIRAKRDLWSPELLSVWKPKLTFIVVGKRHHVSFTPLGPESSLNGNCRPGLVVDGPFTNRYYPNFFMIAHPSLKGTARAIHCTLLVDEVFNEDLPRVEELCQDLCYSFARATRAVSLPAPVYYAHLWCRRLPIHISPESDLMHGSEGSSTDGTSGSGPTFDQWTHEFKEIQTRLRFNMPFL</sequence>
<dbReference type="Proteomes" id="UP000613580">
    <property type="component" value="Unassembled WGS sequence"/>
</dbReference>
<name>A0A8H6TSN2_MYCCL</name>
<dbReference type="AlphaFoldDB" id="A0A8H6TSN2"/>
<dbReference type="EMBL" id="JACAZE010000001">
    <property type="protein sequence ID" value="KAF7322596.1"/>
    <property type="molecule type" value="Genomic_DNA"/>
</dbReference>
<protein>
    <submittedName>
        <fullName evidence="3">Piwi domain-containing protein</fullName>
    </submittedName>
</protein>
<dbReference type="Pfam" id="PF02171">
    <property type="entry name" value="Piwi"/>
    <property type="match status" value="1"/>
</dbReference>
<dbReference type="Gene3D" id="3.30.420.10">
    <property type="entry name" value="Ribonuclease H-like superfamily/Ribonuclease H"/>
    <property type="match status" value="1"/>
</dbReference>
<gene>
    <name evidence="3" type="ORF">HMN09_00038100</name>
</gene>
<dbReference type="GO" id="GO:0003723">
    <property type="term" value="F:RNA binding"/>
    <property type="evidence" value="ECO:0007669"/>
    <property type="project" value="InterPro"/>
</dbReference>
<comment type="caution">
    <text evidence="3">The sequence shown here is derived from an EMBL/GenBank/DDBJ whole genome shotgun (WGS) entry which is preliminary data.</text>
</comment>
<dbReference type="SUPFAM" id="SSF101690">
    <property type="entry name" value="PAZ domain"/>
    <property type="match status" value="1"/>
</dbReference>
<evidence type="ECO:0000313" key="4">
    <source>
        <dbReference type="Proteomes" id="UP000613580"/>
    </source>
</evidence>
<dbReference type="OrthoDB" id="10252740at2759"/>
<evidence type="ECO:0000313" key="3">
    <source>
        <dbReference type="EMBL" id="KAF7322596.1"/>
    </source>
</evidence>
<dbReference type="InterPro" id="IPR003165">
    <property type="entry name" value="Piwi"/>
</dbReference>
<keyword evidence="4" id="KW-1185">Reference proteome</keyword>
<evidence type="ECO:0000259" key="2">
    <source>
        <dbReference type="PROSITE" id="PS50822"/>
    </source>
</evidence>
<dbReference type="SMART" id="SM00950">
    <property type="entry name" value="Piwi"/>
    <property type="match status" value="1"/>
</dbReference>
<reference evidence="3" key="1">
    <citation type="submission" date="2020-05" db="EMBL/GenBank/DDBJ databases">
        <title>Mycena genomes resolve the evolution of fungal bioluminescence.</title>
        <authorList>
            <person name="Tsai I.J."/>
        </authorList>
    </citation>
    <scope>NUCLEOTIDE SEQUENCE</scope>
    <source>
        <strain evidence="3">110903Hualien_Pintung</strain>
    </source>
</reference>
<dbReference type="Pfam" id="PF02170">
    <property type="entry name" value="PAZ"/>
    <property type="match status" value="1"/>
</dbReference>
<dbReference type="SMART" id="SM01163">
    <property type="entry name" value="DUF1785"/>
    <property type="match status" value="1"/>
</dbReference>
<dbReference type="Gene3D" id="3.40.50.2300">
    <property type="match status" value="1"/>
</dbReference>
<dbReference type="InterPro" id="IPR012337">
    <property type="entry name" value="RNaseH-like_sf"/>
</dbReference>
<dbReference type="InterPro" id="IPR014811">
    <property type="entry name" value="ArgoL1"/>
</dbReference>
<dbReference type="InterPro" id="IPR032474">
    <property type="entry name" value="Argonaute_N"/>
</dbReference>
<dbReference type="InterPro" id="IPR036085">
    <property type="entry name" value="PAZ_dom_sf"/>
</dbReference>